<evidence type="ECO:0000313" key="3">
    <source>
        <dbReference type="EMBL" id="GAU91986.1"/>
    </source>
</evidence>
<gene>
    <name evidence="3" type="primary">RvY_04139-1</name>
    <name evidence="3" type="synonym">RvY_04139.1</name>
    <name evidence="3" type="ORF">RvY_04139</name>
</gene>
<accession>A0A1D1UQI8</accession>
<feature type="region of interest" description="Disordered" evidence="1">
    <location>
        <begin position="72"/>
        <end position="125"/>
    </location>
</feature>
<dbReference type="AlphaFoldDB" id="A0A1D1UQI8"/>
<feature type="compositionally biased region" description="Basic and acidic residues" evidence="1">
    <location>
        <begin position="95"/>
        <end position="105"/>
    </location>
</feature>
<feature type="compositionally biased region" description="Polar residues" evidence="1">
    <location>
        <begin position="115"/>
        <end position="125"/>
    </location>
</feature>
<keyword evidence="2" id="KW-0812">Transmembrane</keyword>
<dbReference type="Proteomes" id="UP000186922">
    <property type="component" value="Unassembled WGS sequence"/>
</dbReference>
<feature type="transmembrane region" description="Helical" evidence="2">
    <location>
        <begin position="38"/>
        <end position="62"/>
    </location>
</feature>
<keyword evidence="4" id="KW-1185">Reference proteome</keyword>
<keyword evidence="2" id="KW-0472">Membrane</keyword>
<feature type="compositionally biased region" description="Polar residues" evidence="1">
    <location>
        <begin position="9"/>
        <end position="18"/>
    </location>
</feature>
<sequence>MGVGEEIQESFNNGINQTEKPEGAKGAGIAEKEKDNQLYYWIGGVVGFLVLFSLIFGLCFWLRKRRRRSYMDSMDSRNGSYQAGAMLSRSAAGVKKGERGHDGHGHGHMHGPGESPSSNQRHVPG</sequence>
<dbReference type="EMBL" id="BDGG01000002">
    <property type="protein sequence ID" value="GAU91986.1"/>
    <property type="molecule type" value="Genomic_DNA"/>
</dbReference>
<evidence type="ECO:0000313" key="4">
    <source>
        <dbReference type="Proteomes" id="UP000186922"/>
    </source>
</evidence>
<protein>
    <submittedName>
        <fullName evidence="3">Uncharacterized protein</fullName>
    </submittedName>
</protein>
<organism evidence="3 4">
    <name type="scientific">Ramazzottius varieornatus</name>
    <name type="common">Water bear</name>
    <name type="synonym">Tardigrade</name>
    <dbReference type="NCBI Taxonomy" id="947166"/>
    <lineage>
        <taxon>Eukaryota</taxon>
        <taxon>Metazoa</taxon>
        <taxon>Ecdysozoa</taxon>
        <taxon>Tardigrada</taxon>
        <taxon>Eutardigrada</taxon>
        <taxon>Parachela</taxon>
        <taxon>Hypsibioidea</taxon>
        <taxon>Ramazzottiidae</taxon>
        <taxon>Ramazzottius</taxon>
    </lineage>
</organism>
<feature type="region of interest" description="Disordered" evidence="1">
    <location>
        <begin position="9"/>
        <end position="28"/>
    </location>
</feature>
<name>A0A1D1UQI8_RAMVA</name>
<reference evidence="3 4" key="1">
    <citation type="journal article" date="2016" name="Nat. Commun.">
        <title>Extremotolerant tardigrade genome and improved radiotolerance of human cultured cells by tardigrade-unique protein.</title>
        <authorList>
            <person name="Hashimoto T."/>
            <person name="Horikawa D.D."/>
            <person name="Saito Y."/>
            <person name="Kuwahara H."/>
            <person name="Kozuka-Hata H."/>
            <person name="Shin-I T."/>
            <person name="Minakuchi Y."/>
            <person name="Ohishi K."/>
            <person name="Motoyama A."/>
            <person name="Aizu T."/>
            <person name="Enomoto A."/>
            <person name="Kondo K."/>
            <person name="Tanaka S."/>
            <person name="Hara Y."/>
            <person name="Koshikawa S."/>
            <person name="Sagara H."/>
            <person name="Miura T."/>
            <person name="Yokobori S."/>
            <person name="Miyagawa K."/>
            <person name="Suzuki Y."/>
            <person name="Kubo T."/>
            <person name="Oyama M."/>
            <person name="Kohara Y."/>
            <person name="Fujiyama A."/>
            <person name="Arakawa K."/>
            <person name="Katayama T."/>
            <person name="Toyoda A."/>
            <person name="Kunieda T."/>
        </authorList>
    </citation>
    <scope>NUCLEOTIDE SEQUENCE [LARGE SCALE GENOMIC DNA]</scope>
    <source>
        <strain evidence="3 4">YOKOZUNA-1</strain>
    </source>
</reference>
<keyword evidence="2" id="KW-1133">Transmembrane helix</keyword>
<evidence type="ECO:0000256" key="2">
    <source>
        <dbReference type="SAM" id="Phobius"/>
    </source>
</evidence>
<proteinExistence type="predicted"/>
<comment type="caution">
    <text evidence="3">The sequence shown here is derived from an EMBL/GenBank/DDBJ whole genome shotgun (WGS) entry which is preliminary data.</text>
</comment>
<evidence type="ECO:0000256" key="1">
    <source>
        <dbReference type="SAM" id="MobiDB-lite"/>
    </source>
</evidence>